<dbReference type="PROSITE" id="PS51314">
    <property type="entry name" value="VPS37_C"/>
    <property type="match status" value="1"/>
</dbReference>
<dbReference type="GO" id="GO:0006623">
    <property type="term" value="P:protein targeting to vacuole"/>
    <property type="evidence" value="ECO:0007669"/>
    <property type="project" value="TreeGrafter"/>
</dbReference>
<protein>
    <recommendedName>
        <fullName evidence="8">VPS37 C-terminal domain-containing protein</fullName>
    </recommendedName>
</protein>
<evidence type="ECO:0000313" key="10">
    <source>
        <dbReference type="Proteomes" id="UP000237438"/>
    </source>
</evidence>
<feature type="compositionally biased region" description="Polar residues" evidence="7">
    <location>
        <begin position="1"/>
        <end position="14"/>
    </location>
</feature>
<keyword evidence="4" id="KW-0967">Endosome</keyword>
<evidence type="ECO:0000256" key="3">
    <source>
        <dbReference type="ARBA" id="ARBA00022448"/>
    </source>
</evidence>
<dbReference type="Proteomes" id="UP000237438">
    <property type="component" value="Unassembled WGS sequence"/>
</dbReference>
<evidence type="ECO:0000259" key="8">
    <source>
        <dbReference type="PROSITE" id="PS51314"/>
    </source>
</evidence>
<evidence type="ECO:0000313" key="9">
    <source>
        <dbReference type="EMBL" id="POS85400.1"/>
    </source>
</evidence>
<proteinExistence type="inferred from homology"/>
<dbReference type="PANTHER" id="PTHR13678:SF2">
    <property type="entry name" value="VACUOLAR PROTEIN SORTING-ASSOCIATED PROTEIN 37A"/>
    <property type="match status" value="1"/>
</dbReference>
<dbReference type="GO" id="GO:0000813">
    <property type="term" value="C:ESCRT I complex"/>
    <property type="evidence" value="ECO:0007669"/>
    <property type="project" value="UniProtKB-ARBA"/>
</dbReference>
<dbReference type="STRING" id="225359.A0A2S4PTN4"/>
<keyword evidence="5 6" id="KW-0653">Protein transport</keyword>
<evidence type="ECO:0000256" key="5">
    <source>
        <dbReference type="ARBA" id="ARBA00022927"/>
    </source>
</evidence>
<evidence type="ECO:0000256" key="6">
    <source>
        <dbReference type="PROSITE-ProRule" id="PRU00646"/>
    </source>
</evidence>
<accession>A0A2S4PTN4</accession>
<comment type="subcellular location">
    <subcellularLocation>
        <location evidence="1">Endosome</location>
    </subcellularLocation>
</comment>
<keyword evidence="3 6" id="KW-0813">Transport</keyword>
<dbReference type="PANTHER" id="PTHR13678">
    <property type="entry name" value="VACUOLAR PROTEIN SORTING-ASSOCIATED PROTEIN 37"/>
    <property type="match status" value="1"/>
</dbReference>
<keyword evidence="10" id="KW-1185">Reference proteome</keyword>
<feature type="domain" description="VPS37 C-terminal" evidence="8">
    <location>
        <begin position="173"/>
        <end position="262"/>
    </location>
</feature>
<feature type="region of interest" description="Disordered" evidence="7">
    <location>
        <begin position="1"/>
        <end position="64"/>
    </location>
</feature>
<comment type="caution">
    <text evidence="9">The sequence shown here is derived from an EMBL/GenBank/DDBJ whole genome shotgun (WGS) entry which is preliminary data.</text>
</comment>
<dbReference type="AlphaFoldDB" id="A0A2S4PTN4"/>
<dbReference type="EMBL" id="PEDP01000618">
    <property type="protein sequence ID" value="POS85400.1"/>
    <property type="molecule type" value="Genomic_DNA"/>
</dbReference>
<evidence type="ECO:0000256" key="7">
    <source>
        <dbReference type="SAM" id="MobiDB-lite"/>
    </source>
</evidence>
<dbReference type="GO" id="GO:0006612">
    <property type="term" value="P:protein targeting to membrane"/>
    <property type="evidence" value="ECO:0007669"/>
    <property type="project" value="TreeGrafter"/>
</dbReference>
<dbReference type="OrthoDB" id="10260857at2759"/>
<reference evidence="9 10" key="1">
    <citation type="submission" date="2017-10" db="EMBL/GenBank/DDBJ databases">
        <title>Development of genomic resources for the powdery mildew, Erysiphe pulchra.</title>
        <authorList>
            <person name="Wadl P.A."/>
            <person name="Mack B.M."/>
            <person name="Moore G."/>
            <person name="Beltz S.B."/>
        </authorList>
    </citation>
    <scope>NUCLEOTIDE SEQUENCE [LARGE SCALE GENOMIC DNA]</scope>
    <source>
        <strain evidence="9">Cflorida</strain>
    </source>
</reference>
<evidence type="ECO:0000256" key="1">
    <source>
        <dbReference type="ARBA" id="ARBA00004177"/>
    </source>
</evidence>
<feature type="compositionally biased region" description="Polar residues" evidence="7">
    <location>
        <begin position="34"/>
        <end position="64"/>
    </location>
</feature>
<evidence type="ECO:0000256" key="2">
    <source>
        <dbReference type="ARBA" id="ARBA00007617"/>
    </source>
</evidence>
<dbReference type="SUPFAM" id="SSF140111">
    <property type="entry name" value="Endosomal sorting complex assembly domain"/>
    <property type="match status" value="1"/>
</dbReference>
<comment type="similarity">
    <text evidence="2">Belongs to the VPS37 family.</text>
</comment>
<name>A0A2S4PTN4_9PEZI</name>
<evidence type="ECO:0000256" key="4">
    <source>
        <dbReference type="ARBA" id="ARBA00022753"/>
    </source>
</evidence>
<dbReference type="InterPro" id="IPR037202">
    <property type="entry name" value="ESCRT_assembly_dom"/>
</dbReference>
<organism evidence="9 10">
    <name type="scientific">Erysiphe pulchra</name>
    <dbReference type="NCBI Taxonomy" id="225359"/>
    <lineage>
        <taxon>Eukaryota</taxon>
        <taxon>Fungi</taxon>
        <taxon>Dikarya</taxon>
        <taxon>Ascomycota</taxon>
        <taxon>Pezizomycotina</taxon>
        <taxon>Leotiomycetes</taxon>
        <taxon>Erysiphales</taxon>
        <taxon>Erysiphaceae</taxon>
        <taxon>Erysiphe</taxon>
    </lineage>
</organism>
<gene>
    <name evidence="9" type="ORF">EPUL_001841</name>
</gene>
<sequence length="262" mass="29290">MSSPSTVYSPNETSFFGGHTKPPPPPPKPGAQEASFTNASLESQSNTQTSVQKLSLNSTRVTPAHTQSAEYGRLQGIVQLPPNQDPGKGWLPKMLEGKSKQQLTEILENQNLLSALANSTLTTHPSISAYQSFLEAALKENIALALHLKEVEARLIQLRSTNQTQLLTTHALERQWRQKQSDMDQALAPFAPPSLYQNLSQALQEEEQVSSSLETSFLESDGVAVEREVTDWVRKFRESRKVYYSRLAKKDRWDEGRIGGWR</sequence>
<dbReference type="GO" id="GO:0043162">
    <property type="term" value="P:ubiquitin-dependent protein catabolic process via the multivesicular body sorting pathway"/>
    <property type="evidence" value="ECO:0007669"/>
    <property type="project" value="UniProtKB-ARBA"/>
</dbReference>
<dbReference type="Pfam" id="PF07200">
    <property type="entry name" value="Mod_r"/>
    <property type="match status" value="1"/>
</dbReference>
<dbReference type="InterPro" id="IPR009851">
    <property type="entry name" value="Mod_r"/>
</dbReference>
<dbReference type="InterPro" id="IPR029012">
    <property type="entry name" value="Helix_hairpin_bin_sf"/>
</dbReference>
<dbReference type="Gene3D" id="1.10.287.660">
    <property type="entry name" value="Helix hairpin bin"/>
    <property type="match status" value="1"/>
</dbReference>